<accession>A0A919DYR9</accession>
<proteinExistence type="predicted"/>
<reference evidence="2" key="1">
    <citation type="journal article" date="2014" name="Int. J. Syst. Evol. Microbiol.">
        <title>Complete genome sequence of Corynebacterium casei LMG S-19264T (=DSM 44701T), isolated from a smear-ripened cheese.</title>
        <authorList>
            <consortium name="US DOE Joint Genome Institute (JGI-PGF)"/>
            <person name="Walter F."/>
            <person name="Albersmeier A."/>
            <person name="Kalinowski J."/>
            <person name="Ruckert C."/>
        </authorList>
    </citation>
    <scope>NUCLEOTIDE SEQUENCE</scope>
    <source>
        <strain evidence="2">JCM 3302</strain>
    </source>
</reference>
<organism evidence="2 3">
    <name type="scientific">Streptomyces spiralis</name>
    <dbReference type="NCBI Taxonomy" id="66376"/>
    <lineage>
        <taxon>Bacteria</taxon>
        <taxon>Bacillati</taxon>
        <taxon>Actinomycetota</taxon>
        <taxon>Actinomycetes</taxon>
        <taxon>Kitasatosporales</taxon>
        <taxon>Streptomycetaceae</taxon>
        <taxon>Streptomyces</taxon>
    </lineage>
</organism>
<evidence type="ECO:0000256" key="1">
    <source>
        <dbReference type="SAM" id="MobiDB-lite"/>
    </source>
</evidence>
<evidence type="ECO:0000313" key="3">
    <source>
        <dbReference type="Proteomes" id="UP000641386"/>
    </source>
</evidence>
<comment type="caution">
    <text evidence="2">The sequence shown here is derived from an EMBL/GenBank/DDBJ whole genome shotgun (WGS) entry which is preliminary data.</text>
</comment>
<feature type="region of interest" description="Disordered" evidence="1">
    <location>
        <begin position="1"/>
        <end position="93"/>
    </location>
</feature>
<evidence type="ECO:0000313" key="2">
    <source>
        <dbReference type="EMBL" id="GHE94534.1"/>
    </source>
</evidence>
<dbReference type="EMBL" id="BNBC01000032">
    <property type="protein sequence ID" value="GHE94534.1"/>
    <property type="molecule type" value="Genomic_DNA"/>
</dbReference>
<feature type="compositionally biased region" description="Basic and acidic residues" evidence="1">
    <location>
        <begin position="130"/>
        <end position="142"/>
    </location>
</feature>
<protein>
    <submittedName>
        <fullName evidence="2">Uncharacterized protein</fullName>
    </submittedName>
</protein>
<dbReference type="AlphaFoldDB" id="A0A919DYR9"/>
<reference evidence="2" key="2">
    <citation type="submission" date="2020-09" db="EMBL/GenBank/DDBJ databases">
        <authorList>
            <person name="Sun Q."/>
            <person name="Ohkuma M."/>
        </authorList>
    </citation>
    <scope>NUCLEOTIDE SEQUENCE</scope>
    <source>
        <strain evidence="2">JCM 3302</strain>
    </source>
</reference>
<feature type="region of interest" description="Disordered" evidence="1">
    <location>
        <begin position="130"/>
        <end position="170"/>
    </location>
</feature>
<gene>
    <name evidence="2" type="ORF">GCM10014715_58550</name>
</gene>
<dbReference type="Proteomes" id="UP000641386">
    <property type="component" value="Unassembled WGS sequence"/>
</dbReference>
<keyword evidence="3" id="KW-1185">Reference proteome</keyword>
<name>A0A919DYR9_9ACTN</name>
<sequence length="170" mass="17836">MKGGTDIGADGTGAENGDFHKELRSVEGVPRNFGEPPGGPGNFGQPPRRRSDVGTTAEMLVSKDTTEYCLQYGMGRGKGPDADQWPEPPNDVGVRSSWCGSLDGEPATLRVGPGGRRLSGTTEAVLPPERRTASGSVADRRAAHGSWGRCATEGRPEVTPLPRPVAAGWV</sequence>